<dbReference type="PANTHER" id="PTHR30633:SF0">
    <property type="entry name" value="CYTOCHROME C-552"/>
    <property type="match status" value="1"/>
</dbReference>
<comment type="catalytic activity">
    <reaction evidence="10">
        <text>6 Fe(III)-[cytochrome c] + NH4(+) + 2 H2O = 6 Fe(II)-[cytochrome c] + nitrite + 8 H(+)</text>
        <dbReference type="Rhea" id="RHEA:13089"/>
        <dbReference type="Rhea" id="RHEA-COMP:10350"/>
        <dbReference type="Rhea" id="RHEA-COMP:14399"/>
        <dbReference type="ChEBI" id="CHEBI:15377"/>
        <dbReference type="ChEBI" id="CHEBI:15378"/>
        <dbReference type="ChEBI" id="CHEBI:16301"/>
        <dbReference type="ChEBI" id="CHEBI:28938"/>
        <dbReference type="ChEBI" id="CHEBI:29033"/>
        <dbReference type="ChEBI" id="CHEBI:29034"/>
        <dbReference type="EC" id="1.7.2.2"/>
    </reaction>
</comment>
<keyword evidence="5" id="KW-0479">Metal-binding</keyword>
<dbReference type="KEGG" id="gme:Gmet_1867"/>
<evidence type="ECO:0000313" key="14">
    <source>
        <dbReference type="Proteomes" id="UP000007073"/>
    </source>
</evidence>
<evidence type="ECO:0000256" key="7">
    <source>
        <dbReference type="ARBA" id="ARBA00022837"/>
    </source>
</evidence>
<keyword evidence="4" id="KW-0349">Heme</keyword>
<evidence type="ECO:0000256" key="3">
    <source>
        <dbReference type="ARBA" id="ARBA00011887"/>
    </source>
</evidence>
<name>Q39UH8_GEOMG</name>
<evidence type="ECO:0000256" key="9">
    <source>
        <dbReference type="ARBA" id="ARBA00023004"/>
    </source>
</evidence>
<evidence type="ECO:0000256" key="5">
    <source>
        <dbReference type="ARBA" id="ARBA00022723"/>
    </source>
</evidence>
<dbReference type="GO" id="GO:0020037">
    <property type="term" value="F:heme binding"/>
    <property type="evidence" value="ECO:0007669"/>
    <property type="project" value="TreeGrafter"/>
</dbReference>
<dbReference type="Gene3D" id="3.90.10.10">
    <property type="entry name" value="Cytochrome C3"/>
    <property type="match status" value="1"/>
</dbReference>
<dbReference type="RefSeq" id="WP_004511979.1">
    <property type="nucleotide sequence ID" value="NC_007517.1"/>
</dbReference>
<evidence type="ECO:0000256" key="4">
    <source>
        <dbReference type="ARBA" id="ARBA00022617"/>
    </source>
</evidence>
<dbReference type="GO" id="GO:0042279">
    <property type="term" value="F:nitrite reductase (cytochrome, ammonia-forming) activity"/>
    <property type="evidence" value="ECO:0007669"/>
    <property type="project" value="UniProtKB-EC"/>
</dbReference>
<comment type="similarity">
    <text evidence="2">Belongs to the cytochrome c-552 family.</text>
</comment>
<keyword evidence="6 11" id="KW-0732">Signal</keyword>
<dbReference type="SUPFAM" id="SSF48695">
    <property type="entry name" value="Multiheme cytochromes"/>
    <property type="match status" value="1"/>
</dbReference>
<evidence type="ECO:0000256" key="11">
    <source>
        <dbReference type="SAM" id="SignalP"/>
    </source>
</evidence>
<proteinExistence type="inferred from homology"/>
<organism evidence="13 14">
    <name type="scientific">Geobacter metallireducens (strain ATCC 53774 / DSM 7210 / GS-15)</name>
    <dbReference type="NCBI Taxonomy" id="269799"/>
    <lineage>
        <taxon>Bacteria</taxon>
        <taxon>Pseudomonadati</taxon>
        <taxon>Thermodesulfobacteriota</taxon>
        <taxon>Desulfuromonadia</taxon>
        <taxon>Geobacterales</taxon>
        <taxon>Geobacteraceae</taxon>
        <taxon>Geobacter</taxon>
    </lineage>
</organism>
<reference evidence="13 14" key="2">
    <citation type="journal article" date="2009" name="BMC Microbiol.">
        <title>The genome sequence of Geobacter metallireducens: features of metabolism, physiology and regulation common and dissimilar to Geobacter sulfurreducens.</title>
        <authorList>
            <person name="Aklujkar M."/>
            <person name="Krushkal J."/>
            <person name="DiBartolo G."/>
            <person name="Lapidus A."/>
            <person name="Land M.L."/>
            <person name="Lovley D.R."/>
        </authorList>
    </citation>
    <scope>NUCLEOTIDE SEQUENCE [LARGE SCALE GENOMIC DNA]</scope>
    <source>
        <strain evidence="14">ATCC 53774 / DSM 7210 / GS-15</strain>
    </source>
</reference>
<dbReference type="PANTHER" id="PTHR30633">
    <property type="entry name" value="CYTOCHROME C-552 RESPIRATORY NITRITE REDUCTASE"/>
    <property type="match status" value="1"/>
</dbReference>
<dbReference type="eggNOG" id="COG3005">
    <property type="taxonomic scope" value="Bacteria"/>
</dbReference>
<feature type="domain" description="Outer membrane cytochrome MtrC/MtrF-like" evidence="12">
    <location>
        <begin position="125"/>
        <end position="316"/>
    </location>
</feature>
<keyword evidence="9" id="KW-0408">Iron</keyword>
<dbReference type="EMBL" id="CP000148">
    <property type="protein sequence ID" value="ABB32096.1"/>
    <property type="molecule type" value="Genomic_DNA"/>
</dbReference>
<reference evidence="13 14" key="1">
    <citation type="submission" date="2005-10" db="EMBL/GenBank/DDBJ databases">
        <title>Complete sequence of Geobacter metallireducens GS-15.</title>
        <authorList>
            <consortium name="US DOE Joint Genome Institute"/>
            <person name="Copeland A."/>
            <person name="Lucas S."/>
            <person name="Lapidus A."/>
            <person name="Barry K."/>
            <person name="Detter J.C."/>
            <person name="Glavina T."/>
            <person name="Hammon N."/>
            <person name="Israni S."/>
            <person name="Pitluck S."/>
            <person name="Di Bartolo G."/>
            <person name="Chain P."/>
            <person name="Schmutz J."/>
            <person name="Larimer F."/>
            <person name="Land M."/>
            <person name="Kyrpides N."/>
            <person name="Ivanova N."/>
            <person name="Richardson P."/>
        </authorList>
    </citation>
    <scope>NUCLEOTIDE SEQUENCE [LARGE SCALE GENOMIC DNA]</scope>
    <source>
        <strain evidence="14">ATCC 53774 / DSM 7210 / GS-15</strain>
    </source>
</reference>
<evidence type="ECO:0000256" key="6">
    <source>
        <dbReference type="ARBA" id="ARBA00022729"/>
    </source>
</evidence>
<dbReference type="STRING" id="269799.Gmet_1867"/>
<dbReference type="InterPro" id="IPR036280">
    <property type="entry name" value="Multihaem_cyt_sf"/>
</dbReference>
<feature type="chain" id="PRO_5004223520" description="nitrite reductase (cytochrome; ammonia-forming)" evidence="11">
    <location>
        <begin position="23"/>
        <end position="367"/>
    </location>
</feature>
<evidence type="ECO:0000256" key="2">
    <source>
        <dbReference type="ARBA" id="ARBA00009288"/>
    </source>
</evidence>
<dbReference type="InterPro" id="IPR054337">
    <property type="entry name" value="Mtrc-MtrF-like_dom_II/IV"/>
</dbReference>
<keyword evidence="8" id="KW-0560">Oxidoreductase</keyword>
<dbReference type="InterPro" id="IPR003321">
    <property type="entry name" value="Cyt_c552"/>
</dbReference>
<dbReference type="Pfam" id="PF22113">
    <property type="entry name" value="Mtrc-MtrF_II-IV_dom"/>
    <property type="match status" value="1"/>
</dbReference>
<keyword evidence="7" id="KW-0106">Calcium</keyword>
<dbReference type="GO" id="GO:0030288">
    <property type="term" value="C:outer membrane-bounded periplasmic space"/>
    <property type="evidence" value="ECO:0007669"/>
    <property type="project" value="TreeGrafter"/>
</dbReference>
<dbReference type="Proteomes" id="UP000007073">
    <property type="component" value="Chromosome"/>
</dbReference>
<dbReference type="EC" id="1.7.2.2" evidence="3"/>
<evidence type="ECO:0000256" key="8">
    <source>
        <dbReference type="ARBA" id="ARBA00023002"/>
    </source>
</evidence>
<dbReference type="AlphaFoldDB" id="Q39UH8"/>
<sequence length="367" mass="40504">MAIKNLILTLAFLLFMSPAPFAASYPKDAVHLDTNKVSTGCSTCHLSFNFKSGGGPETCIICHGDPSRLKQSYKNMPKNFAPAGSNRKNIEAEFLKTYHHPAFDARGIHQSNEILPETDSRIPRHAECVDCHNPHYVTSENKFAGIRGKRVGNVISSVNKEYELCYKCHGESANLPGRQVNKRMEFALTNPSFHPVEGEGKNTAVISLLKPYKEKKINAGEVATISCGDCHGSENPESPRGPHGSQYEHILVDHYSTSDKQSETPYTYALCYRCHDRTSILGNESFRYHALHIQGRGGGNGADSGTSCYTCHSSHGSPDNKYLITFNKSVVSPNSQGQLKFVEKGISTFRGECYLSCHGVDHNPKVY</sequence>
<comment type="subcellular location">
    <subcellularLocation>
        <location evidence="1">Cell envelope</location>
    </subcellularLocation>
</comment>
<dbReference type="GO" id="GO:0046872">
    <property type="term" value="F:metal ion binding"/>
    <property type="evidence" value="ECO:0007669"/>
    <property type="project" value="UniProtKB-KW"/>
</dbReference>
<keyword evidence="14" id="KW-1185">Reference proteome</keyword>
<evidence type="ECO:0000313" key="13">
    <source>
        <dbReference type="EMBL" id="ABB32096.1"/>
    </source>
</evidence>
<evidence type="ECO:0000256" key="1">
    <source>
        <dbReference type="ARBA" id="ARBA00004196"/>
    </source>
</evidence>
<evidence type="ECO:0000259" key="12">
    <source>
        <dbReference type="Pfam" id="PF22113"/>
    </source>
</evidence>
<protein>
    <recommendedName>
        <fullName evidence="3">nitrite reductase (cytochrome; ammonia-forming)</fullName>
        <ecNumber evidence="3">1.7.2.2</ecNumber>
    </recommendedName>
</protein>
<evidence type="ECO:0000256" key="10">
    <source>
        <dbReference type="ARBA" id="ARBA00049131"/>
    </source>
</evidence>
<accession>Q39UH8</accession>
<dbReference type="HOGENOM" id="CLU_764522_0_0_7"/>
<gene>
    <name evidence="13" type="ordered locus">Gmet_1867</name>
</gene>
<dbReference type="GO" id="GO:0019645">
    <property type="term" value="P:anaerobic electron transport chain"/>
    <property type="evidence" value="ECO:0007669"/>
    <property type="project" value="TreeGrafter"/>
</dbReference>
<feature type="signal peptide" evidence="11">
    <location>
        <begin position="1"/>
        <end position="22"/>
    </location>
</feature>